<sequence>MQHTSSTATVHKAFNSTSEKGLLKERAYREIKELILTGVFPGGTFLSKRALQARLEMSNTPIQSALERLQAEGFVAISPQQGVVVREFSVREIVDLMDIRVLLETFVVSQLAGRLTPDQAKQLRATLKAQGVAVEKGDAARCTRLDADFHLMLADFLGNREIIQVMRGFHDKMHRVTFGVLSQSMDRIRGNYKKLLEIADAIIEGDAERAGIHMREHIEYGRQSLMSAQVGEALDGPFRRA</sequence>
<dbReference type="EMBL" id="MFKF01000157">
    <property type="protein sequence ID" value="OGG52105.1"/>
    <property type="molecule type" value="Genomic_DNA"/>
</dbReference>
<dbReference type="InterPro" id="IPR000524">
    <property type="entry name" value="Tscrpt_reg_HTH_GntR"/>
</dbReference>
<evidence type="ECO:0000313" key="5">
    <source>
        <dbReference type="EMBL" id="OGG52105.1"/>
    </source>
</evidence>
<dbReference type="InterPro" id="IPR036390">
    <property type="entry name" value="WH_DNA-bd_sf"/>
</dbReference>
<dbReference type="Pfam" id="PF00392">
    <property type="entry name" value="GntR"/>
    <property type="match status" value="1"/>
</dbReference>
<dbReference type="InterPro" id="IPR011711">
    <property type="entry name" value="GntR_C"/>
</dbReference>
<dbReference type="Gene3D" id="1.20.120.530">
    <property type="entry name" value="GntR ligand-binding domain-like"/>
    <property type="match status" value="1"/>
</dbReference>
<reference evidence="5 6" key="1">
    <citation type="journal article" date="2016" name="Nat. Commun.">
        <title>Thousands of microbial genomes shed light on interconnected biogeochemical processes in an aquifer system.</title>
        <authorList>
            <person name="Anantharaman K."/>
            <person name="Brown C.T."/>
            <person name="Hug L.A."/>
            <person name="Sharon I."/>
            <person name="Castelle C.J."/>
            <person name="Probst A.J."/>
            <person name="Thomas B.C."/>
            <person name="Singh A."/>
            <person name="Wilkins M.J."/>
            <person name="Karaoz U."/>
            <person name="Brodie E.L."/>
            <person name="Williams K.H."/>
            <person name="Hubbard S.S."/>
            <person name="Banfield J.F."/>
        </authorList>
    </citation>
    <scope>NUCLEOTIDE SEQUENCE [LARGE SCALE GENOMIC DNA]</scope>
    <source>
        <strain evidence="6">RIFCSPLOWO2_12_FULL_64_10</strain>
    </source>
</reference>
<evidence type="ECO:0000313" key="6">
    <source>
        <dbReference type="Proteomes" id="UP000178606"/>
    </source>
</evidence>
<comment type="caution">
    <text evidence="5">The sequence shown here is derived from an EMBL/GenBank/DDBJ whole genome shotgun (WGS) entry which is preliminary data.</text>
</comment>
<dbReference type="SMART" id="SM00895">
    <property type="entry name" value="FCD"/>
    <property type="match status" value="1"/>
</dbReference>
<dbReference type="PANTHER" id="PTHR43537:SF5">
    <property type="entry name" value="UXU OPERON TRANSCRIPTIONAL REGULATOR"/>
    <property type="match status" value="1"/>
</dbReference>
<accession>A0A1F6CSK4</accession>
<gene>
    <name evidence="5" type="ORF">A3F84_19840</name>
</gene>
<keyword evidence="3" id="KW-0804">Transcription</keyword>
<keyword evidence="2" id="KW-0238">DNA-binding</keyword>
<dbReference type="GO" id="GO:0003700">
    <property type="term" value="F:DNA-binding transcription factor activity"/>
    <property type="evidence" value="ECO:0007669"/>
    <property type="project" value="InterPro"/>
</dbReference>
<dbReference type="Pfam" id="PF07729">
    <property type="entry name" value="FCD"/>
    <property type="match status" value="1"/>
</dbReference>
<dbReference type="SUPFAM" id="SSF46785">
    <property type="entry name" value="Winged helix' DNA-binding domain"/>
    <property type="match status" value="1"/>
</dbReference>
<dbReference type="Gene3D" id="1.10.10.10">
    <property type="entry name" value="Winged helix-like DNA-binding domain superfamily/Winged helix DNA-binding domain"/>
    <property type="match status" value="1"/>
</dbReference>
<dbReference type="PANTHER" id="PTHR43537">
    <property type="entry name" value="TRANSCRIPTIONAL REGULATOR, GNTR FAMILY"/>
    <property type="match status" value="1"/>
</dbReference>
<dbReference type="Proteomes" id="UP000178606">
    <property type="component" value="Unassembled WGS sequence"/>
</dbReference>
<dbReference type="SUPFAM" id="SSF48008">
    <property type="entry name" value="GntR ligand-binding domain-like"/>
    <property type="match status" value="1"/>
</dbReference>
<name>A0A1F6CSK4_HANXR</name>
<feature type="domain" description="HTH gntR-type" evidence="4">
    <location>
        <begin position="21"/>
        <end position="88"/>
    </location>
</feature>
<evidence type="ECO:0000256" key="2">
    <source>
        <dbReference type="ARBA" id="ARBA00023125"/>
    </source>
</evidence>
<dbReference type="InterPro" id="IPR008920">
    <property type="entry name" value="TF_FadR/GntR_C"/>
</dbReference>
<evidence type="ECO:0000256" key="3">
    <source>
        <dbReference type="ARBA" id="ARBA00023163"/>
    </source>
</evidence>
<evidence type="ECO:0000259" key="4">
    <source>
        <dbReference type="PROSITE" id="PS50949"/>
    </source>
</evidence>
<dbReference type="SMART" id="SM00345">
    <property type="entry name" value="HTH_GNTR"/>
    <property type="match status" value="1"/>
</dbReference>
<dbReference type="AlphaFoldDB" id="A0A1F6CSK4"/>
<dbReference type="GO" id="GO:0003677">
    <property type="term" value="F:DNA binding"/>
    <property type="evidence" value="ECO:0007669"/>
    <property type="project" value="UniProtKB-KW"/>
</dbReference>
<keyword evidence="1" id="KW-0805">Transcription regulation</keyword>
<proteinExistence type="predicted"/>
<protein>
    <recommendedName>
        <fullName evidence="4">HTH gntR-type domain-containing protein</fullName>
    </recommendedName>
</protein>
<organism evidence="5 6">
    <name type="scientific">Handelsmanbacteria sp. (strain RIFCSPLOWO2_12_FULL_64_10)</name>
    <dbReference type="NCBI Taxonomy" id="1817868"/>
    <lineage>
        <taxon>Bacteria</taxon>
        <taxon>Candidatus Handelsmaniibacteriota</taxon>
    </lineage>
</organism>
<evidence type="ECO:0000256" key="1">
    <source>
        <dbReference type="ARBA" id="ARBA00023015"/>
    </source>
</evidence>
<dbReference type="InterPro" id="IPR036388">
    <property type="entry name" value="WH-like_DNA-bd_sf"/>
</dbReference>
<dbReference type="PROSITE" id="PS50949">
    <property type="entry name" value="HTH_GNTR"/>
    <property type="match status" value="1"/>
</dbReference>